<name>A0A834IE54_RHYFE</name>
<reference evidence="1" key="1">
    <citation type="submission" date="2020-08" db="EMBL/GenBank/DDBJ databases">
        <title>Genome sequencing and assembly of the red palm weevil Rhynchophorus ferrugineus.</title>
        <authorList>
            <person name="Dias G.B."/>
            <person name="Bergman C.M."/>
            <person name="Manee M."/>
        </authorList>
    </citation>
    <scope>NUCLEOTIDE SEQUENCE</scope>
    <source>
        <strain evidence="1">AA-2017</strain>
        <tissue evidence="1">Whole larva</tissue>
    </source>
</reference>
<keyword evidence="2" id="KW-1185">Reference proteome</keyword>
<gene>
    <name evidence="1" type="ORF">GWI33_007543</name>
</gene>
<dbReference type="AlphaFoldDB" id="A0A834IE54"/>
<organism evidence="1 2">
    <name type="scientific">Rhynchophorus ferrugineus</name>
    <name type="common">Red palm weevil</name>
    <name type="synonym">Curculio ferrugineus</name>
    <dbReference type="NCBI Taxonomy" id="354439"/>
    <lineage>
        <taxon>Eukaryota</taxon>
        <taxon>Metazoa</taxon>
        <taxon>Ecdysozoa</taxon>
        <taxon>Arthropoda</taxon>
        <taxon>Hexapoda</taxon>
        <taxon>Insecta</taxon>
        <taxon>Pterygota</taxon>
        <taxon>Neoptera</taxon>
        <taxon>Endopterygota</taxon>
        <taxon>Coleoptera</taxon>
        <taxon>Polyphaga</taxon>
        <taxon>Cucujiformia</taxon>
        <taxon>Curculionidae</taxon>
        <taxon>Dryophthorinae</taxon>
        <taxon>Rhynchophorus</taxon>
    </lineage>
</organism>
<sequence length="154" mass="17277">MQIRNPSSHLYAAFQFNNERNSLNKLKSKWDLCCEITVAVLSVFREIPSNTRITSTPCRNFVSNLPKRWAFTQRKATRTTATAAVAAGANIPDVFRERRDAGVGYFQCIYLRNLKQRETRSADGCGWRGGGRGGTGRGWGSIPNQCRFAKLNSL</sequence>
<dbReference type="EMBL" id="JAACXV010000374">
    <property type="protein sequence ID" value="KAF7279129.1"/>
    <property type="molecule type" value="Genomic_DNA"/>
</dbReference>
<comment type="caution">
    <text evidence="1">The sequence shown here is derived from an EMBL/GenBank/DDBJ whole genome shotgun (WGS) entry which is preliminary data.</text>
</comment>
<evidence type="ECO:0000313" key="1">
    <source>
        <dbReference type="EMBL" id="KAF7279129.1"/>
    </source>
</evidence>
<proteinExistence type="predicted"/>
<evidence type="ECO:0000313" key="2">
    <source>
        <dbReference type="Proteomes" id="UP000625711"/>
    </source>
</evidence>
<dbReference type="Proteomes" id="UP000625711">
    <property type="component" value="Unassembled WGS sequence"/>
</dbReference>
<accession>A0A834IE54</accession>
<protein>
    <submittedName>
        <fullName evidence="1">Uncharacterized protein</fullName>
    </submittedName>
</protein>